<evidence type="ECO:0000256" key="2">
    <source>
        <dbReference type="ARBA" id="ARBA00022694"/>
    </source>
</evidence>
<keyword evidence="6" id="KW-0460">Magnesium</keyword>
<dbReference type="RefSeq" id="WP_096527673.1">
    <property type="nucleotide sequence ID" value="NZ_AP014836.1"/>
</dbReference>
<feature type="binding site" evidence="6">
    <location>
        <position position="261"/>
    </location>
    <ligand>
        <name>K(+)</name>
        <dbReference type="ChEBI" id="CHEBI:29103"/>
    </ligand>
</feature>
<evidence type="ECO:0000256" key="4">
    <source>
        <dbReference type="ARBA" id="ARBA00022958"/>
    </source>
</evidence>
<keyword evidence="6" id="KW-0378">Hydrolase</keyword>
<dbReference type="GO" id="GO:0046872">
    <property type="term" value="F:metal ion binding"/>
    <property type="evidence" value="ECO:0007669"/>
    <property type="project" value="UniProtKB-KW"/>
</dbReference>
<dbReference type="InterPro" id="IPR027417">
    <property type="entry name" value="P-loop_NTPase"/>
</dbReference>
<dbReference type="NCBIfam" id="TIGR00450">
    <property type="entry name" value="mnmE_trmE_thdF"/>
    <property type="match status" value="1"/>
</dbReference>
<keyword evidence="5 6" id="KW-0342">GTP-binding</keyword>
<protein>
    <recommendedName>
        <fullName evidence="6">tRNA modification GTPase MnmE</fullName>
        <ecNumber evidence="6">3.6.-.-</ecNumber>
    </recommendedName>
</protein>
<dbReference type="HAMAP" id="MF_00379">
    <property type="entry name" value="GTPase_MnmE"/>
    <property type="match status" value="1"/>
</dbReference>
<dbReference type="NCBIfam" id="NF003661">
    <property type="entry name" value="PRK05291.1-3"/>
    <property type="match status" value="1"/>
</dbReference>
<evidence type="ECO:0000313" key="10">
    <source>
        <dbReference type="Proteomes" id="UP000243679"/>
    </source>
</evidence>
<feature type="binding site" evidence="6">
    <location>
        <begin position="237"/>
        <end position="242"/>
    </location>
    <ligand>
        <name>GTP</name>
        <dbReference type="ChEBI" id="CHEBI:37565"/>
    </ligand>
</feature>
<dbReference type="Gene3D" id="3.40.50.300">
    <property type="entry name" value="P-loop containing nucleotide triphosphate hydrolases"/>
    <property type="match status" value="1"/>
</dbReference>
<comment type="caution">
    <text evidence="6">Lacks conserved residue(s) required for the propagation of feature annotation.</text>
</comment>
<dbReference type="EMBL" id="AP014836">
    <property type="protein sequence ID" value="BAW81207.1"/>
    <property type="molecule type" value="Genomic_DNA"/>
</dbReference>
<keyword evidence="4 6" id="KW-0630">Potassium</keyword>
<dbReference type="NCBIfam" id="TIGR00231">
    <property type="entry name" value="small_GTP"/>
    <property type="match status" value="1"/>
</dbReference>
<evidence type="ECO:0000256" key="3">
    <source>
        <dbReference type="ARBA" id="ARBA00022741"/>
    </source>
</evidence>
<keyword evidence="6" id="KW-0963">Cytoplasm</keyword>
<feature type="binding site" evidence="6">
    <location>
        <position position="237"/>
    </location>
    <ligand>
        <name>K(+)</name>
        <dbReference type="ChEBI" id="CHEBI:29103"/>
    </ligand>
</feature>
<keyword evidence="3 6" id="KW-0547">Nucleotide-binding</keyword>
<comment type="cofactor">
    <cofactor evidence="6">
        <name>K(+)</name>
        <dbReference type="ChEBI" id="CHEBI:29103"/>
    </cofactor>
    <text evidence="6">Binds 1 potassium ion per subunit.</text>
</comment>
<feature type="binding site" evidence="6">
    <location>
        <begin position="281"/>
        <end position="284"/>
    </location>
    <ligand>
        <name>GTP</name>
        <dbReference type="ChEBI" id="CHEBI:37565"/>
    </ligand>
</feature>
<dbReference type="Gene3D" id="3.30.1360.120">
    <property type="entry name" value="Probable tRNA modification gtpase trme, domain 1"/>
    <property type="match status" value="1"/>
</dbReference>
<comment type="subunit">
    <text evidence="6">Homodimer. Heterotetramer of two MnmE and two MnmG subunits.</text>
</comment>
<feature type="binding site" evidence="6">
    <location>
        <position position="35"/>
    </location>
    <ligand>
        <name>(6S)-5-formyl-5,6,7,8-tetrahydrofolate</name>
        <dbReference type="ChEBI" id="CHEBI:57457"/>
    </ligand>
</feature>
<dbReference type="InterPro" id="IPR018948">
    <property type="entry name" value="GTP-bd_TrmE_N"/>
</dbReference>
<feature type="binding site" evidence="6">
    <location>
        <begin position="256"/>
        <end position="262"/>
    </location>
    <ligand>
        <name>GTP</name>
        <dbReference type="ChEBI" id="CHEBI:37565"/>
    </ligand>
</feature>
<dbReference type="PANTHER" id="PTHR42714:SF2">
    <property type="entry name" value="TRNA MODIFICATION GTPASE GTPBP3, MITOCHONDRIAL"/>
    <property type="match status" value="1"/>
</dbReference>
<comment type="subcellular location">
    <subcellularLocation>
        <location evidence="6">Cytoplasm</location>
    </subcellularLocation>
</comment>
<dbReference type="InterPro" id="IPR004520">
    <property type="entry name" value="GTPase_MnmE"/>
</dbReference>
<dbReference type="InterPro" id="IPR027368">
    <property type="entry name" value="MnmE_dom2"/>
</dbReference>
<dbReference type="GO" id="GO:0003924">
    <property type="term" value="F:GTPase activity"/>
    <property type="evidence" value="ECO:0007669"/>
    <property type="project" value="UniProtKB-UniRule"/>
</dbReference>
<name>A0A1Q2SQ13_9GAMM</name>
<evidence type="ECO:0000259" key="8">
    <source>
        <dbReference type="PROSITE" id="PS51709"/>
    </source>
</evidence>
<feature type="binding site" evidence="6">
    <location>
        <position position="131"/>
    </location>
    <ligand>
        <name>(6S)-5-formyl-5,6,7,8-tetrahydrofolate</name>
        <dbReference type="ChEBI" id="CHEBI:57457"/>
    </ligand>
</feature>
<feature type="binding site" evidence="6">
    <location>
        <position position="256"/>
    </location>
    <ligand>
        <name>K(+)</name>
        <dbReference type="ChEBI" id="CHEBI:29103"/>
    </ligand>
</feature>
<reference evidence="9 10" key="1">
    <citation type="journal article" date="2017" name="ISME J.">
        <title>An acid-tolerant ammonia-oxidizing ?-proteobacterium from soil.</title>
        <authorList>
            <person name="Hayatsu M."/>
            <person name="Tago K."/>
            <person name="Uchiyama I."/>
            <person name="Toyoda A."/>
            <person name="Wang Y."/>
            <person name="Shimomura Y."/>
            <person name="Okubo T."/>
            <person name="Kurisu F."/>
            <person name="Hirono Y."/>
            <person name="Nonaka K."/>
            <person name="Akiyama H."/>
            <person name="Itoh T."/>
            <person name="Takami H."/>
        </authorList>
    </citation>
    <scope>NUCLEOTIDE SEQUENCE [LARGE SCALE GENOMIC DNA]</scope>
    <source>
        <strain evidence="9 10">TAO100</strain>
    </source>
</reference>
<feature type="domain" description="TrmE-type G" evidence="8">
    <location>
        <begin position="227"/>
        <end position="384"/>
    </location>
</feature>
<dbReference type="Gene3D" id="1.20.120.430">
    <property type="entry name" value="tRNA modification GTPase MnmE domain 2"/>
    <property type="match status" value="1"/>
</dbReference>
<dbReference type="InterPro" id="IPR006073">
    <property type="entry name" value="GTP-bd"/>
</dbReference>
<dbReference type="SUPFAM" id="SSF52540">
    <property type="entry name" value="P-loop containing nucleoside triphosphate hydrolases"/>
    <property type="match status" value="1"/>
</dbReference>
<dbReference type="InterPro" id="IPR027266">
    <property type="entry name" value="TrmE/GcvT-like"/>
</dbReference>
<feature type="binding site" evidence="6">
    <location>
        <position position="262"/>
    </location>
    <ligand>
        <name>Mg(2+)</name>
        <dbReference type="ChEBI" id="CHEBI:18420"/>
    </ligand>
</feature>
<evidence type="ECO:0000313" key="9">
    <source>
        <dbReference type="EMBL" id="BAW81207.1"/>
    </source>
</evidence>
<gene>
    <name evidence="6" type="primary">mnmE</name>
    <name evidence="6" type="synonym">trmE</name>
    <name evidence="9" type="ORF">TAO_1837</name>
</gene>
<evidence type="ECO:0000256" key="6">
    <source>
        <dbReference type="HAMAP-Rule" id="MF_00379"/>
    </source>
</evidence>
<feature type="binding site" evidence="6">
    <location>
        <position position="92"/>
    </location>
    <ligand>
        <name>(6S)-5-formyl-5,6,7,8-tetrahydrofolate</name>
        <dbReference type="ChEBI" id="CHEBI:57457"/>
    </ligand>
</feature>
<dbReference type="OrthoDB" id="9805918at2"/>
<dbReference type="InterPro" id="IPR025867">
    <property type="entry name" value="MnmE_helical"/>
</dbReference>
<evidence type="ECO:0000256" key="1">
    <source>
        <dbReference type="ARBA" id="ARBA00011043"/>
    </source>
</evidence>
<feature type="binding site" evidence="6">
    <location>
        <position position="241"/>
    </location>
    <ligand>
        <name>Mg(2+)</name>
        <dbReference type="ChEBI" id="CHEBI:18420"/>
    </ligand>
</feature>
<dbReference type="SUPFAM" id="SSF116878">
    <property type="entry name" value="TrmE connector domain"/>
    <property type="match status" value="1"/>
</dbReference>
<feature type="binding site" evidence="6">
    <location>
        <position position="258"/>
    </location>
    <ligand>
        <name>K(+)</name>
        <dbReference type="ChEBI" id="CHEBI:29103"/>
    </ligand>
</feature>
<keyword evidence="6" id="KW-0479">Metal-binding</keyword>
<proteinExistence type="inferred from homology"/>
<keyword evidence="2 6" id="KW-0819">tRNA processing</keyword>
<dbReference type="Pfam" id="PF12631">
    <property type="entry name" value="MnmE_helical"/>
    <property type="match status" value="1"/>
</dbReference>
<dbReference type="AlphaFoldDB" id="A0A1Q2SQ13"/>
<dbReference type="Proteomes" id="UP000243679">
    <property type="component" value="Chromosome"/>
</dbReference>
<accession>A0A1Q2SQ13</accession>
<dbReference type="GO" id="GO:0002098">
    <property type="term" value="P:tRNA wobble uridine modification"/>
    <property type="evidence" value="ECO:0007669"/>
    <property type="project" value="TreeGrafter"/>
</dbReference>
<dbReference type="PROSITE" id="PS51709">
    <property type="entry name" value="G_TRME"/>
    <property type="match status" value="1"/>
</dbReference>
<organism evidence="9 10">
    <name type="scientific">Candidatus Nitrosoglobus terrae</name>
    <dbReference type="NCBI Taxonomy" id="1630141"/>
    <lineage>
        <taxon>Bacteria</taxon>
        <taxon>Pseudomonadati</taxon>
        <taxon>Pseudomonadota</taxon>
        <taxon>Gammaproteobacteria</taxon>
        <taxon>Chromatiales</taxon>
        <taxon>Chromatiaceae</taxon>
        <taxon>Candidatus Nitrosoglobus</taxon>
    </lineage>
</organism>
<keyword evidence="10" id="KW-1185">Reference proteome</keyword>
<dbReference type="EC" id="3.6.-.-" evidence="6"/>
<dbReference type="Pfam" id="PF01926">
    <property type="entry name" value="MMR_HSR1"/>
    <property type="match status" value="1"/>
</dbReference>
<dbReference type="Pfam" id="PF10396">
    <property type="entry name" value="TrmE_N"/>
    <property type="match status" value="1"/>
</dbReference>
<dbReference type="GO" id="GO:0005525">
    <property type="term" value="F:GTP binding"/>
    <property type="evidence" value="ECO:0007669"/>
    <property type="project" value="UniProtKB-UniRule"/>
</dbReference>
<dbReference type="GO" id="GO:0030488">
    <property type="term" value="P:tRNA methylation"/>
    <property type="evidence" value="ECO:0007669"/>
    <property type="project" value="TreeGrafter"/>
</dbReference>
<evidence type="ECO:0000256" key="7">
    <source>
        <dbReference type="RuleBase" id="RU003313"/>
    </source>
</evidence>
<comment type="similarity">
    <text evidence="1 6 7">Belongs to the TRAFAC class TrmE-Era-EngA-EngB-Septin-like GTPase superfamily. TrmE GTPase family.</text>
</comment>
<dbReference type="InterPro" id="IPR031168">
    <property type="entry name" value="G_TrmE"/>
</dbReference>
<dbReference type="InterPro" id="IPR005225">
    <property type="entry name" value="Small_GTP-bd"/>
</dbReference>
<dbReference type="PANTHER" id="PTHR42714">
    <property type="entry name" value="TRNA MODIFICATION GTPASE GTPBP3"/>
    <property type="match status" value="1"/>
</dbReference>
<dbReference type="GO" id="GO:0005829">
    <property type="term" value="C:cytosol"/>
    <property type="evidence" value="ECO:0007669"/>
    <property type="project" value="TreeGrafter"/>
</dbReference>
<evidence type="ECO:0000256" key="5">
    <source>
        <dbReference type="ARBA" id="ARBA00023134"/>
    </source>
</evidence>
<dbReference type="KEGG" id="ntt:TAO_1837"/>
<dbReference type="CDD" id="cd04164">
    <property type="entry name" value="trmE"/>
    <property type="match status" value="1"/>
</dbReference>
<dbReference type="CDD" id="cd14858">
    <property type="entry name" value="TrmE_N"/>
    <property type="match status" value="1"/>
</dbReference>
<sequence>MVYHSSDRKGVLNDTTDTIAAIATPPGHGGVGIVRISGQFCQQIAEKTIGRVPQPRYAFFCCFYNHNKEILDQGIALYFPKPHSFTGEDILELHGHGGPIVMDGLLRYILQLGARLARPGEFSERAFLNGKIDLSQAEAIADLIHSTSEQAARSALQSLQGEFSARINTLRDQLIELRCLAEASIDFSDQDINFIERGSVAERLEIVQSTLKAIYHSAEQGALLQEGIRVMLIGRPNVGKSSLYNQLVGSKAAIVTDIPGTTRDLLREHIIIDGLPIYLSDTAGLHNSMDVVEQEGMRRTREGLANCDHVLLVADDQTGLTEAEHIILDELPHGVTYTVIFNKIDINNAPIERKQESWGVVLRVSALTGAGMNLIQQRLKECAGFDTGERVGCFSARRRHLEALNRARSAIAIARETLQVGVEEVLAEELRLAQNALSEITGKYYSDDLLGEIFSTFCIGK</sequence>
<comment type="function">
    <text evidence="6">Exhibits a very high intrinsic GTPase hydrolysis rate. Involved in the addition of a carboxymethylaminomethyl (cmnm) group at the wobble position (U34) of certain tRNAs, forming tRNA-cmnm(5)s(2)U34.</text>
</comment>
<feature type="binding site" evidence="6">
    <location>
        <position position="461"/>
    </location>
    <ligand>
        <name>(6S)-5-formyl-5,6,7,8-tetrahydrofolate</name>
        <dbReference type="ChEBI" id="CHEBI:57457"/>
    </ligand>
</feature>